<keyword evidence="2" id="KW-1185">Reference proteome</keyword>
<reference evidence="1 2" key="1">
    <citation type="submission" date="2019-03" db="EMBL/GenBank/DDBJ databases">
        <title>Genomic Encyclopedia of Type Strains, Phase IV (KMG-IV): sequencing the most valuable type-strain genomes for metagenomic binning, comparative biology and taxonomic classification.</title>
        <authorList>
            <person name="Goeker M."/>
        </authorList>
    </citation>
    <scope>NUCLEOTIDE SEQUENCE [LARGE SCALE GENOMIC DNA]</scope>
    <source>
        <strain evidence="1 2">DSM 100059</strain>
    </source>
</reference>
<dbReference type="CDD" id="cd07821">
    <property type="entry name" value="PYR_PYL_RCAR_like"/>
    <property type="match status" value="1"/>
</dbReference>
<dbReference type="AlphaFoldDB" id="A0A4R8DPL3"/>
<gene>
    <name evidence="1" type="ORF">EDB95_0068</name>
</gene>
<dbReference type="EMBL" id="SODV01000001">
    <property type="protein sequence ID" value="TDW99060.1"/>
    <property type="molecule type" value="Genomic_DNA"/>
</dbReference>
<organism evidence="1 2">
    <name type="scientific">Dinghuibacter silviterrae</name>
    <dbReference type="NCBI Taxonomy" id="1539049"/>
    <lineage>
        <taxon>Bacteria</taxon>
        <taxon>Pseudomonadati</taxon>
        <taxon>Bacteroidota</taxon>
        <taxon>Chitinophagia</taxon>
        <taxon>Chitinophagales</taxon>
        <taxon>Chitinophagaceae</taxon>
        <taxon>Dinghuibacter</taxon>
    </lineage>
</organism>
<dbReference type="Proteomes" id="UP000294498">
    <property type="component" value="Unassembled WGS sequence"/>
</dbReference>
<proteinExistence type="predicted"/>
<dbReference type="OrthoDB" id="2355173at2"/>
<dbReference type="InterPro" id="IPR019587">
    <property type="entry name" value="Polyketide_cyclase/dehydratase"/>
</dbReference>
<evidence type="ECO:0000313" key="2">
    <source>
        <dbReference type="Proteomes" id="UP000294498"/>
    </source>
</evidence>
<accession>A0A4R8DPL3</accession>
<dbReference type="RefSeq" id="WP_133989457.1">
    <property type="nucleotide sequence ID" value="NZ_SODV01000001.1"/>
</dbReference>
<evidence type="ECO:0000313" key="1">
    <source>
        <dbReference type="EMBL" id="TDW99060.1"/>
    </source>
</evidence>
<dbReference type="Pfam" id="PF10604">
    <property type="entry name" value="Polyketide_cyc2"/>
    <property type="match status" value="1"/>
</dbReference>
<protein>
    <submittedName>
        <fullName evidence="1">Polyketide cyclase/dehydrase/lipid transport protein</fullName>
    </submittedName>
</protein>
<dbReference type="Gene3D" id="3.30.530.20">
    <property type="match status" value="1"/>
</dbReference>
<dbReference type="InterPro" id="IPR023393">
    <property type="entry name" value="START-like_dom_sf"/>
</dbReference>
<sequence length="148" mass="16785">MTTLYNEIIIDAPIDKIWDALSSIEELEKYDPTVKSARALSAAGSGIGATRKVGMKDGKNWFEEKVTVWKKNEALAYELTACSFPIQQLKHSYGFEQIGHQTKVKQVMEYKVKYGLIGKVLDALMIRRQSDTGIKKFFVGLKSYTDRQ</sequence>
<comment type="caution">
    <text evidence="1">The sequence shown here is derived from an EMBL/GenBank/DDBJ whole genome shotgun (WGS) entry which is preliminary data.</text>
</comment>
<dbReference type="SUPFAM" id="SSF55961">
    <property type="entry name" value="Bet v1-like"/>
    <property type="match status" value="1"/>
</dbReference>
<name>A0A4R8DPL3_9BACT</name>